<accession>A0AAW4L4C1</accession>
<organism evidence="2 3">
    <name type="scientific">Geoanaerobacter pelophilus</name>
    <dbReference type="NCBI Taxonomy" id="60036"/>
    <lineage>
        <taxon>Bacteria</taxon>
        <taxon>Pseudomonadati</taxon>
        <taxon>Thermodesulfobacteriota</taxon>
        <taxon>Desulfuromonadia</taxon>
        <taxon>Geobacterales</taxon>
        <taxon>Geobacteraceae</taxon>
        <taxon>Geoanaerobacter</taxon>
    </lineage>
</organism>
<dbReference type="AlphaFoldDB" id="A0AAW4L4C1"/>
<dbReference type="Gene3D" id="2.60.40.3500">
    <property type="match status" value="1"/>
</dbReference>
<evidence type="ECO:0000313" key="3">
    <source>
        <dbReference type="Proteomes" id="UP000811899"/>
    </source>
</evidence>
<dbReference type="RefSeq" id="WP_214170183.1">
    <property type="nucleotide sequence ID" value="NZ_JAHCVJ010000001.1"/>
</dbReference>
<dbReference type="InterPro" id="IPR021731">
    <property type="entry name" value="AMIN_dom"/>
</dbReference>
<evidence type="ECO:0000313" key="2">
    <source>
        <dbReference type="EMBL" id="MBT0663445.1"/>
    </source>
</evidence>
<dbReference type="Proteomes" id="UP000811899">
    <property type="component" value="Unassembled WGS sequence"/>
</dbReference>
<reference evidence="2 3" key="1">
    <citation type="submission" date="2021-05" db="EMBL/GenBank/DDBJ databases">
        <title>The draft genome of Geobacter pelophilus DSM 12255.</title>
        <authorList>
            <person name="Xu Z."/>
            <person name="Masuda Y."/>
            <person name="Itoh H."/>
            <person name="Senoo K."/>
        </authorList>
    </citation>
    <scope>NUCLEOTIDE SEQUENCE [LARGE SCALE GENOMIC DNA]</scope>
    <source>
        <strain evidence="2 3">DSM 12255</strain>
    </source>
</reference>
<name>A0AAW4L4C1_9BACT</name>
<keyword evidence="3" id="KW-1185">Reference proteome</keyword>
<feature type="domain" description="AMIN" evidence="1">
    <location>
        <begin position="244"/>
        <end position="301"/>
    </location>
</feature>
<sequence length="327" mass="33859">MRYGIIGFVALLALVVTETSLLAATATIGSIKVAPGGSRIEIQGDQPLTYLYRKMTGGSGIMLDIAPGKTRGIVGEIPGAGLVTGIWVKELQVDGIPVTRLVIGMEKDVVVNVNRDAADAGRLVISFPSLAAPNAAMPGDPSLNDLLEPQKKAVAEPSPVKADKPVEPKLAARSTVPSIAQELAVQPEAKANTVSVPVPAPVVVSKAEAVVARTVAPIAGGQQLESVVIGNDAVEIISGVAIAHYDAFKLSGPERLVVDIPGAATTLKSREVKVGKFGVSRLRVGVYPDKTRLVFDAADAKAGLPLHIIQKTAKGLKITFAAAKGKK</sequence>
<dbReference type="Pfam" id="PF11741">
    <property type="entry name" value="AMIN"/>
    <property type="match status" value="1"/>
</dbReference>
<dbReference type="EMBL" id="JAHCVJ010000001">
    <property type="protein sequence ID" value="MBT0663445.1"/>
    <property type="molecule type" value="Genomic_DNA"/>
</dbReference>
<gene>
    <name evidence="2" type="ORF">KI809_03940</name>
</gene>
<proteinExistence type="predicted"/>
<protein>
    <submittedName>
        <fullName evidence="2">AMIN domain-containing protein</fullName>
    </submittedName>
</protein>
<evidence type="ECO:0000259" key="1">
    <source>
        <dbReference type="Pfam" id="PF11741"/>
    </source>
</evidence>
<comment type="caution">
    <text evidence="2">The sequence shown here is derived from an EMBL/GenBank/DDBJ whole genome shotgun (WGS) entry which is preliminary data.</text>
</comment>